<evidence type="ECO:0000313" key="1">
    <source>
        <dbReference type="EMBL" id="BBI30429.1"/>
    </source>
</evidence>
<dbReference type="EMBL" id="AP018495">
    <property type="protein sequence ID" value="BBI30429.1"/>
    <property type="molecule type" value="Genomic_DNA"/>
</dbReference>
<accession>A0A3T1CXA0</accession>
<sequence>MKRDRDEASTSVSKRQRVPSPSLIARRVRRELIQELQLADHYVIRQRARHAWAFCETGWCMVDASCTDEARQIRRTIVDDLMINCSSPDTITFLMTDVILMPTLIYYDRINLELSSTDPERARYRDIIGRFDLGQRATLCQYAAYKVGDETRSRGAGSLAHLKDAFPQLWPAGLEAGPMAVEFALYGLMRWDTETRANAYQITHLFVRHCGTDPSRVVPTTGERRLPVCQVALLMCVLSAYDEALSPAFFPPVVVAVASVMLALTAAGAQPWNARLASLVGRPNRCFLQTLRWCLERLYDAWQSGPDDERWDKCWWLRRQMSFKGLGCTRDDLAAMANAVLYYS</sequence>
<keyword evidence="2" id="KW-1185">Reference proteome</keyword>
<reference evidence="2" key="1">
    <citation type="journal article" date="2019" name="J. Virol.">
        <title>Medusavirus, a novel large DNA virus discovered from hot spring water.</title>
        <authorList>
            <person name="Yoshikawa G."/>
            <person name="Blanc-Mathieu R."/>
            <person name="Song C."/>
            <person name="Kayama Y."/>
            <person name="Mochizuki T."/>
            <person name="Murata K."/>
            <person name="Ogata H."/>
            <person name="Takemura M."/>
        </authorList>
    </citation>
    <scope>NUCLEOTIDE SEQUENCE [LARGE SCALE GENOMIC DNA]</scope>
</reference>
<protein>
    <submittedName>
        <fullName evidence="1">Uncharacterized protein</fullName>
    </submittedName>
</protein>
<evidence type="ECO:0000313" key="2">
    <source>
        <dbReference type="Proteomes" id="UP001161669"/>
    </source>
</evidence>
<proteinExistence type="predicted"/>
<dbReference type="KEGG" id="vg:80540781"/>
<dbReference type="Proteomes" id="UP001161669">
    <property type="component" value="Segment"/>
</dbReference>
<organism evidence="1 2">
    <name type="scientific">Acanthamoeba castellanii medusavirus J1</name>
    <dbReference type="NCBI Taxonomy" id="3114988"/>
    <lineage>
        <taxon>Viruses</taxon>
        <taxon>Varidnaviria</taxon>
        <taxon>Bamfordvirae</taxon>
        <taxon>Nucleocytoviricota</taxon>
        <taxon>Megaviricetes</taxon>
        <taxon>Mamonoviridae</taxon>
        <taxon>Medusavirus</taxon>
        <taxon>Medusavirus medusae</taxon>
    </lineage>
</organism>
<name>A0A3T1CXA0_9VIRU</name>